<organism evidence="1 2">
    <name type="scientific">Clostridium colicanis DSM 13634</name>
    <dbReference type="NCBI Taxonomy" id="1121305"/>
    <lineage>
        <taxon>Bacteria</taxon>
        <taxon>Bacillati</taxon>
        <taxon>Bacillota</taxon>
        <taxon>Clostridia</taxon>
        <taxon>Eubacteriales</taxon>
        <taxon>Clostridiaceae</taxon>
        <taxon>Clostridium</taxon>
    </lineage>
</organism>
<evidence type="ECO:0000313" key="2">
    <source>
        <dbReference type="Proteomes" id="UP000075374"/>
    </source>
</evidence>
<keyword evidence="2" id="KW-1185">Reference proteome</keyword>
<protein>
    <submittedName>
        <fullName evidence="1">Uncharacterized protein</fullName>
    </submittedName>
</protein>
<dbReference type="EMBL" id="LTBB01000012">
    <property type="protein sequence ID" value="KYH28227.1"/>
    <property type="molecule type" value="Genomic_DNA"/>
</dbReference>
<accession>A0A151ALF7</accession>
<gene>
    <name evidence="1" type="ORF">CLCOL_21800</name>
</gene>
<dbReference type="Proteomes" id="UP000075374">
    <property type="component" value="Unassembled WGS sequence"/>
</dbReference>
<reference evidence="1 2" key="1">
    <citation type="submission" date="2016-02" db="EMBL/GenBank/DDBJ databases">
        <title>Genome sequence of Clostridium colicanis DSM 13634.</title>
        <authorList>
            <person name="Poehlein A."/>
            <person name="Daniel R."/>
        </authorList>
    </citation>
    <scope>NUCLEOTIDE SEQUENCE [LARGE SCALE GENOMIC DNA]</scope>
    <source>
        <strain evidence="1 2">DSM 13634</strain>
    </source>
</reference>
<dbReference type="PATRIC" id="fig|1121305.3.peg.2182"/>
<comment type="caution">
    <text evidence="1">The sequence shown here is derived from an EMBL/GenBank/DDBJ whole genome shotgun (WGS) entry which is preliminary data.</text>
</comment>
<dbReference type="RefSeq" id="WP_061858981.1">
    <property type="nucleotide sequence ID" value="NZ_LTBB01000012.1"/>
</dbReference>
<evidence type="ECO:0000313" key="1">
    <source>
        <dbReference type="EMBL" id="KYH28227.1"/>
    </source>
</evidence>
<dbReference type="AlphaFoldDB" id="A0A151ALF7"/>
<sequence length="112" mass="12985">MGKYKVGDELIVIENEDDDIRKLKEMTELKLNKDNYSKLSLGVKVLGVEYDKPNVTLTYRNIKGDTKKVFAVCRDIQNFDEEKVLEKALLKAFQEEIINLNVTKNQGIELKY</sequence>
<name>A0A151ALF7_9CLOT</name>
<proteinExistence type="predicted"/>